<feature type="compositionally biased region" description="Low complexity" evidence="1">
    <location>
        <begin position="135"/>
        <end position="146"/>
    </location>
</feature>
<dbReference type="EMBL" id="QEIN01000129">
    <property type="protein sequence ID" value="RCV56454.1"/>
    <property type="molecule type" value="Genomic_DNA"/>
</dbReference>
<feature type="region of interest" description="Disordered" evidence="1">
    <location>
        <begin position="1"/>
        <end position="78"/>
    </location>
</feature>
<evidence type="ECO:0000313" key="2">
    <source>
        <dbReference type="EMBL" id="RCV56454.1"/>
    </source>
</evidence>
<dbReference type="AlphaFoldDB" id="A0A368T2W9"/>
<evidence type="ECO:0000313" key="3">
    <source>
        <dbReference type="Proteomes" id="UP000253318"/>
    </source>
</evidence>
<organism evidence="2 3">
    <name type="scientific">Marinitenerispora sediminis</name>
    <dbReference type="NCBI Taxonomy" id="1931232"/>
    <lineage>
        <taxon>Bacteria</taxon>
        <taxon>Bacillati</taxon>
        <taxon>Actinomycetota</taxon>
        <taxon>Actinomycetes</taxon>
        <taxon>Streptosporangiales</taxon>
        <taxon>Nocardiopsidaceae</taxon>
        <taxon>Marinitenerispora</taxon>
    </lineage>
</organism>
<comment type="caution">
    <text evidence="2">The sequence shown here is derived from an EMBL/GenBank/DDBJ whole genome shotgun (WGS) entry which is preliminary data.</text>
</comment>
<proteinExistence type="predicted"/>
<sequence>MAENQGETVEPAAKGQAPDPATGDATAAEDGDARRAARSAVGGEAAPDTADKEGRSADPGTDRPLEPTPAWLSRDPDASAGVDVEWYGRVYDQAAPGRAAAEPGDLLDPESDPFPFLRRAVDRASETHAAGRHGGAAAAGSETAAGQRPGESPAPHSGADPSAGARPGTPPRTDPPEAGWLRPTPHGGTAWAADGPSGGDALDPLRPDGDTTGPE</sequence>
<accession>A0A368T2W9</accession>
<gene>
    <name evidence="2" type="ORF">DEF24_16610</name>
</gene>
<name>A0A368T2W9_9ACTN</name>
<feature type="compositionally biased region" description="Low complexity" evidence="1">
    <location>
        <begin position="17"/>
        <end position="28"/>
    </location>
</feature>
<feature type="non-terminal residue" evidence="2">
    <location>
        <position position="215"/>
    </location>
</feature>
<reference evidence="2 3" key="1">
    <citation type="submission" date="2018-04" db="EMBL/GenBank/DDBJ databases">
        <title>Novel actinobacteria from marine sediment.</title>
        <authorList>
            <person name="Ng Z.Y."/>
            <person name="Tan G.Y.A."/>
        </authorList>
    </citation>
    <scope>NUCLEOTIDE SEQUENCE [LARGE SCALE GENOMIC DNA]</scope>
    <source>
        <strain evidence="2 3">TPS81</strain>
    </source>
</reference>
<feature type="compositionally biased region" description="Low complexity" evidence="1">
    <location>
        <begin position="38"/>
        <end position="47"/>
    </location>
</feature>
<keyword evidence="3" id="KW-1185">Reference proteome</keyword>
<dbReference type="Proteomes" id="UP000253318">
    <property type="component" value="Unassembled WGS sequence"/>
</dbReference>
<protein>
    <submittedName>
        <fullName evidence="2">Uncharacterized protein</fullName>
    </submittedName>
</protein>
<feature type="region of interest" description="Disordered" evidence="1">
    <location>
        <begin position="97"/>
        <end position="215"/>
    </location>
</feature>
<feature type="compositionally biased region" description="Basic and acidic residues" evidence="1">
    <location>
        <begin position="49"/>
        <end position="65"/>
    </location>
</feature>
<evidence type="ECO:0000256" key="1">
    <source>
        <dbReference type="SAM" id="MobiDB-lite"/>
    </source>
</evidence>